<gene>
    <name evidence="2" type="ORF">ACFOFO_01875</name>
</gene>
<evidence type="ECO:0000313" key="3">
    <source>
        <dbReference type="Proteomes" id="UP001595530"/>
    </source>
</evidence>
<sequence>MAIGWLAVLRGVPWADVISNAPIVADGAKKLWNAVAKKSPSPELPAATAQPTLSSEAQAIAILQAQLAAVEAAASDLHNQMLASSELIKALADQNTQLIKRVEANRNRVLWLAGATVVLGAVAAANLILTLVR</sequence>
<feature type="transmembrane region" description="Helical" evidence="1">
    <location>
        <begin position="109"/>
        <end position="132"/>
    </location>
</feature>
<organism evidence="2 3">
    <name type="scientific">Undibacterium arcticum</name>
    <dbReference type="NCBI Taxonomy" id="1762892"/>
    <lineage>
        <taxon>Bacteria</taxon>
        <taxon>Pseudomonadati</taxon>
        <taxon>Pseudomonadota</taxon>
        <taxon>Betaproteobacteria</taxon>
        <taxon>Burkholderiales</taxon>
        <taxon>Oxalobacteraceae</taxon>
        <taxon>Undibacterium</taxon>
    </lineage>
</organism>
<dbReference type="Proteomes" id="UP001595530">
    <property type="component" value="Unassembled WGS sequence"/>
</dbReference>
<reference evidence="3" key="1">
    <citation type="journal article" date="2019" name="Int. J. Syst. Evol. Microbiol.">
        <title>The Global Catalogue of Microorganisms (GCM) 10K type strain sequencing project: providing services to taxonomists for standard genome sequencing and annotation.</title>
        <authorList>
            <consortium name="The Broad Institute Genomics Platform"/>
            <consortium name="The Broad Institute Genome Sequencing Center for Infectious Disease"/>
            <person name="Wu L."/>
            <person name="Ma J."/>
        </authorList>
    </citation>
    <scope>NUCLEOTIDE SEQUENCE [LARGE SCALE GENOMIC DNA]</scope>
    <source>
        <strain evidence="3">KCTC 42986</strain>
    </source>
</reference>
<keyword evidence="3" id="KW-1185">Reference proteome</keyword>
<evidence type="ECO:0000256" key="1">
    <source>
        <dbReference type="SAM" id="Phobius"/>
    </source>
</evidence>
<proteinExistence type="predicted"/>
<keyword evidence="1" id="KW-0812">Transmembrane</keyword>
<evidence type="ECO:0000313" key="2">
    <source>
        <dbReference type="EMBL" id="MFC3106720.1"/>
    </source>
</evidence>
<comment type="caution">
    <text evidence="2">The sequence shown here is derived from an EMBL/GenBank/DDBJ whole genome shotgun (WGS) entry which is preliminary data.</text>
</comment>
<dbReference type="EMBL" id="JBHRTP010000005">
    <property type="protein sequence ID" value="MFC3106720.1"/>
    <property type="molecule type" value="Genomic_DNA"/>
</dbReference>
<dbReference type="RefSeq" id="WP_390329113.1">
    <property type="nucleotide sequence ID" value="NZ_JBHRTP010000005.1"/>
</dbReference>
<protein>
    <submittedName>
        <fullName evidence="2">Uncharacterized protein</fullName>
    </submittedName>
</protein>
<keyword evidence="1" id="KW-0472">Membrane</keyword>
<keyword evidence="1" id="KW-1133">Transmembrane helix</keyword>
<name>A0ABV7EY67_9BURK</name>
<accession>A0ABV7EY67</accession>